<evidence type="ECO:0000313" key="2">
    <source>
        <dbReference type="EMBL" id="GII95838.1"/>
    </source>
</evidence>
<name>A0A919V9W8_9ACTN</name>
<comment type="caution">
    <text evidence="2">The sequence shown here is derived from an EMBL/GenBank/DDBJ whole genome shotgun (WGS) entry which is preliminary data.</text>
</comment>
<dbReference type="Proteomes" id="UP000606172">
    <property type="component" value="Unassembled WGS sequence"/>
</dbReference>
<protein>
    <submittedName>
        <fullName evidence="2">Uncharacterized protein</fullName>
    </submittedName>
</protein>
<sequence>MPQGIAQKLADHEHRIVYGGREDSPLLQLSAQALARDGDAGRRVRKQDDARRTHLPDPRDEHSSTTEMPRSMAMETGHQLQLVHIGQ</sequence>
<dbReference type="AlphaFoldDB" id="A0A919V9W8"/>
<keyword evidence="3" id="KW-1185">Reference proteome</keyword>
<evidence type="ECO:0000313" key="3">
    <source>
        <dbReference type="Proteomes" id="UP000606172"/>
    </source>
</evidence>
<accession>A0A919V9W8</accession>
<feature type="compositionally biased region" description="Basic and acidic residues" evidence="1">
    <location>
        <begin position="36"/>
        <end position="64"/>
    </location>
</feature>
<reference evidence="2" key="1">
    <citation type="submission" date="2021-01" db="EMBL/GenBank/DDBJ databases">
        <title>Whole genome shotgun sequence of Sinosporangium siamense NBRC 109515.</title>
        <authorList>
            <person name="Komaki H."/>
            <person name="Tamura T."/>
        </authorList>
    </citation>
    <scope>NUCLEOTIDE SEQUENCE</scope>
    <source>
        <strain evidence="2">NBRC 109515</strain>
    </source>
</reference>
<organism evidence="2 3">
    <name type="scientific">Sinosporangium siamense</name>
    <dbReference type="NCBI Taxonomy" id="1367973"/>
    <lineage>
        <taxon>Bacteria</taxon>
        <taxon>Bacillati</taxon>
        <taxon>Actinomycetota</taxon>
        <taxon>Actinomycetes</taxon>
        <taxon>Streptosporangiales</taxon>
        <taxon>Streptosporangiaceae</taxon>
        <taxon>Sinosporangium</taxon>
    </lineage>
</organism>
<feature type="region of interest" description="Disordered" evidence="1">
    <location>
        <begin position="34"/>
        <end position="77"/>
    </location>
</feature>
<evidence type="ECO:0000256" key="1">
    <source>
        <dbReference type="SAM" id="MobiDB-lite"/>
    </source>
</evidence>
<proteinExistence type="predicted"/>
<dbReference type="EMBL" id="BOOW01000038">
    <property type="protein sequence ID" value="GII95838.1"/>
    <property type="molecule type" value="Genomic_DNA"/>
</dbReference>
<gene>
    <name evidence="2" type="ORF">Ssi02_60690</name>
</gene>